<sequence length="109" mass="12019">DGTVQKICQPGHGVQKVAFNSHKTSSYCEVSISCPDGIIAHLHGPVPGSWHDLYLLRQSGLEDVFPDALNHSWHQFIINGDLAHGLKEWMVCPFKGACLSDAEIELIRV</sequence>
<dbReference type="AlphaFoldDB" id="A0A1Y2A8Q9"/>
<dbReference type="InterPro" id="IPR027806">
    <property type="entry name" value="HARBI1_dom"/>
</dbReference>
<evidence type="ECO:0000256" key="1">
    <source>
        <dbReference type="ARBA" id="ARBA00001968"/>
    </source>
</evidence>
<accession>A0A1Y2A8Q9</accession>
<keyword evidence="2" id="KW-0479">Metal-binding</keyword>
<keyword evidence="5" id="KW-1185">Reference proteome</keyword>
<feature type="domain" description="DDE Tnp4" evidence="3">
    <location>
        <begin position="1"/>
        <end position="104"/>
    </location>
</feature>
<name>A0A1Y2A8Q9_9FUNG</name>
<evidence type="ECO:0000313" key="5">
    <source>
        <dbReference type="Proteomes" id="UP000193642"/>
    </source>
</evidence>
<dbReference type="GO" id="GO:0046872">
    <property type="term" value="F:metal ion binding"/>
    <property type="evidence" value="ECO:0007669"/>
    <property type="project" value="UniProtKB-KW"/>
</dbReference>
<comment type="cofactor">
    <cofactor evidence="1">
        <name>a divalent metal cation</name>
        <dbReference type="ChEBI" id="CHEBI:60240"/>
    </cofactor>
</comment>
<gene>
    <name evidence="4" type="ORF">BCR33DRAFT_672704</name>
</gene>
<dbReference type="Proteomes" id="UP000193642">
    <property type="component" value="Unassembled WGS sequence"/>
</dbReference>
<organism evidence="4 5">
    <name type="scientific">Rhizoclosmatium globosum</name>
    <dbReference type="NCBI Taxonomy" id="329046"/>
    <lineage>
        <taxon>Eukaryota</taxon>
        <taxon>Fungi</taxon>
        <taxon>Fungi incertae sedis</taxon>
        <taxon>Chytridiomycota</taxon>
        <taxon>Chytridiomycota incertae sedis</taxon>
        <taxon>Chytridiomycetes</taxon>
        <taxon>Chytridiales</taxon>
        <taxon>Chytriomycetaceae</taxon>
        <taxon>Rhizoclosmatium</taxon>
    </lineage>
</organism>
<proteinExistence type="predicted"/>
<evidence type="ECO:0000259" key="3">
    <source>
        <dbReference type="Pfam" id="PF13359"/>
    </source>
</evidence>
<dbReference type="EMBL" id="MCGO01000271">
    <property type="protein sequence ID" value="ORY18898.1"/>
    <property type="molecule type" value="Genomic_DNA"/>
</dbReference>
<evidence type="ECO:0000313" key="4">
    <source>
        <dbReference type="EMBL" id="ORY18898.1"/>
    </source>
</evidence>
<dbReference type="OrthoDB" id="5945905at2759"/>
<dbReference type="Pfam" id="PF13359">
    <property type="entry name" value="DDE_Tnp_4"/>
    <property type="match status" value="1"/>
</dbReference>
<dbReference type="STRING" id="329046.A0A1Y2A8Q9"/>
<feature type="non-terminal residue" evidence="4">
    <location>
        <position position="1"/>
    </location>
</feature>
<evidence type="ECO:0000256" key="2">
    <source>
        <dbReference type="ARBA" id="ARBA00022723"/>
    </source>
</evidence>
<protein>
    <recommendedName>
        <fullName evidence="3">DDE Tnp4 domain-containing protein</fullName>
    </recommendedName>
</protein>
<comment type="caution">
    <text evidence="4">The sequence shown here is derived from an EMBL/GenBank/DDBJ whole genome shotgun (WGS) entry which is preliminary data.</text>
</comment>
<reference evidence="4 5" key="1">
    <citation type="submission" date="2016-07" db="EMBL/GenBank/DDBJ databases">
        <title>Pervasive Adenine N6-methylation of Active Genes in Fungi.</title>
        <authorList>
            <consortium name="DOE Joint Genome Institute"/>
            <person name="Mondo S.J."/>
            <person name="Dannebaum R.O."/>
            <person name="Kuo R.C."/>
            <person name="Labutti K."/>
            <person name="Haridas S."/>
            <person name="Kuo A."/>
            <person name="Salamov A."/>
            <person name="Ahrendt S.R."/>
            <person name="Lipzen A."/>
            <person name="Sullivan W."/>
            <person name="Andreopoulos W.B."/>
            <person name="Clum A."/>
            <person name="Lindquist E."/>
            <person name="Daum C."/>
            <person name="Ramamoorthy G.K."/>
            <person name="Gryganskyi A."/>
            <person name="Culley D."/>
            <person name="Magnuson J.K."/>
            <person name="James T.Y."/>
            <person name="O'Malley M.A."/>
            <person name="Stajich J.E."/>
            <person name="Spatafora J.W."/>
            <person name="Visel A."/>
            <person name="Grigoriev I.V."/>
        </authorList>
    </citation>
    <scope>NUCLEOTIDE SEQUENCE [LARGE SCALE GENOMIC DNA]</scope>
    <source>
        <strain evidence="4 5">JEL800</strain>
    </source>
</reference>